<evidence type="ECO:0000256" key="5">
    <source>
        <dbReference type="ARBA" id="ARBA00022692"/>
    </source>
</evidence>
<evidence type="ECO:0000313" key="14">
    <source>
        <dbReference type="EMBL" id="CAL1716133.1"/>
    </source>
</evidence>
<evidence type="ECO:0000256" key="4">
    <source>
        <dbReference type="ARBA" id="ARBA00022516"/>
    </source>
</evidence>
<keyword evidence="15" id="KW-1185">Reference proteome</keyword>
<keyword evidence="10 11" id="KW-0472">Membrane</keyword>
<feature type="domain" description="TECR-like N-terminal" evidence="13">
    <location>
        <begin position="26"/>
        <end position="83"/>
    </location>
</feature>
<proteinExistence type="inferred from homology"/>
<protein>
    <recommendedName>
        <fullName evidence="16">Steroid 5-alpha reductase C-terminal domain-containing protein</fullName>
    </recommendedName>
</protein>
<evidence type="ECO:0000256" key="7">
    <source>
        <dbReference type="ARBA" id="ARBA00022989"/>
    </source>
</evidence>
<dbReference type="Pfam" id="PF21696">
    <property type="entry name" value="TECR_N"/>
    <property type="match status" value="1"/>
</dbReference>
<evidence type="ECO:0000259" key="12">
    <source>
        <dbReference type="Pfam" id="PF02544"/>
    </source>
</evidence>
<name>A0ABP1E7Y1_9APHY</name>
<dbReference type="InterPro" id="IPR039357">
    <property type="entry name" value="SRD5A/TECR"/>
</dbReference>
<evidence type="ECO:0000256" key="1">
    <source>
        <dbReference type="ARBA" id="ARBA00004141"/>
    </source>
</evidence>
<feature type="transmembrane region" description="Helical" evidence="11">
    <location>
        <begin position="202"/>
        <end position="219"/>
    </location>
</feature>
<dbReference type="PROSITE" id="PS50244">
    <property type="entry name" value="S5A_REDUCTASE"/>
    <property type="match status" value="1"/>
</dbReference>
<evidence type="ECO:0000256" key="11">
    <source>
        <dbReference type="SAM" id="Phobius"/>
    </source>
</evidence>
<sequence>MVSVTISSAHPTPLAKELPITIGLPDKTLDNATIGDVKAAVTQKFPKFDASRQKITLKGDRKALSDETTLRAAALTDSGELTVKDLGPQIRWRTVFIWEYAGPLFIHTFFYYFPNLFYGGPVQHSLLQRYVYVMTISHFLKREYETLFVHRFSNGTMPLFGLFRNCAHYWILAGVSLAYAVYGPAYATTSPYIRGTIRSNPTFLWSCIAVWIFAEISNYRTHAILRDLRPAGTKERRIPYGYGFNLVSCPNYFFELIGWATISVMTGSYAAHAFLIAATYIQTKWAIKKHRQYKKEFGDKYPKNRKVIFPFVF</sequence>
<dbReference type="Gene3D" id="1.20.120.1630">
    <property type="match status" value="1"/>
</dbReference>
<keyword evidence="7 11" id="KW-1133">Transmembrane helix</keyword>
<organism evidence="14 15">
    <name type="scientific">Somion occarium</name>
    <dbReference type="NCBI Taxonomy" id="3059160"/>
    <lineage>
        <taxon>Eukaryota</taxon>
        <taxon>Fungi</taxon>
        <taxon>Dikarya</taxon>
        <taxon>Basidiomycota</taxon>
        <taxon>Agaricomycotina</taxon>
        <taxon>Agaricomycetes</taxon>
        <taxon>Polyporales</taxon>
        <taxon>Cerrenaceae</taxon>
        <taxon>Somion</taxon>
    </lineage>
</organism>
<evidence type="ECO:0000256" key="9">
    <source>
        <dbReference type="ARBA" id="ARBA00023098"/>
    </source>
</evidence>
<gene>
    <name evidence="14" type="ORF">GFSPODELE1_LOCUS10603</name>
</gene>
<comment type="subcellular location">
    <subcellularLocation>
        <location evidence="2">Endoplasmic reticulum</location>
    </subcellularLocation>
    <subcellularLocation>
        <location evidence="1">Membrane</location>
        <topology evidence="1">Multi-pass membrane protein</topology>
    </subcellularLocation>
</comment>
<dbReference type="PANTHER" id="PTHR10556:SF28">
    <property type="entry name" value="VERY-LONG-CHAIN ENOYL-COA REDUCTASE"/>
    <property type="match status" value="1"/>
</dbReference>
<keyword evidence="8" id="KW-0560">Oxidoreductase</keyword>
<comment type="similarity">
    <text evidence="3">Belongs to the steroid 5-alpha reductase family.</text>
</comment>
<feature type="transmembrane region" description="Helical" evidence="11">
    <location>
        <begin position="268"/>
        <end position="287"/>
    </location>
</feature>
<evidence type="ECO:0000256" key="6">
    <source>
        <dbReference type="ARBA" id="ARBA00022824"/>
    </source>
</evidence>
<evidence type="ECO:0000256" key="8">
    <source>
        <dbReference type="ARBA" id="ARBA00023002"/>
    </source>
</evidence>
<dbReference type="EMBL" id="OZ037952">
    <property type="protein sequence ID" value="CAL1716133.1"/>
    <property type="molecule type" value="Genomic_DNA"/>
</dbReference>
<evidence type="ECO:0000256" key="10">
    <source>
        <dbReference type="ARBA" id="ARBA00023136"/>
    </source>
</evidence>
<accession>A0ABP1E7Y1</accession>
<dbReference type="PANTHER" id="PTHR10556">
    <property type="entry name" value="3-OXO-5-ALPHA-STEROID 4-DEHYDROGENASE"/>
    <property type="match status" value="1"/>
</dbReference>
<keyword evidence="5 11" id="KW-0812">Transmembrane</keyword>
<reference evidence="15" key="1">
    <citation type="submission" date="2024-04" db="EMBL/GenBank/DDBJ databases">
        <authorList>
            <person name="Shaw F."/>
            <person name="Minotto A."/>
        </authorList>
    </citation>
    <scope>NUCLEOTIDE SEQUENCE [LARGE SCALE GENOMIC DNA]</scope>
</reference>
<keyword evidence="6" id="KW-0256">Endoplasmic reticulum</keyword>
<evidence type="ECO:0000313" key="15">
    <source>
        <dbReference type="Proteomes" id="UP001497453"/>
    </source>
</evidence>
<feature type="transmembrane region" description="Helical" evidence="11">
    <location>
        <begin position="95"/>
        <end position="113"/>
    </location>
</feature>
<feature type="domain" description="3-oxo-5-alpha-steroid 4-dehydrogenase C-terminal" evidence="12">
    <location>
        <begin position="156"/>
        <end position="313"/>
    </location>
</feature>
<keyword evidence="9" id="KW-0443">Lipid metabolism</keyword>
<dbReference type="Proteomes" id="UP001497453">
    <property type="component" value="Chromosome 9"/>
</dbReference>
<dbReference type="InterPro" id="IPR001104">
    <property type="entry name" value="3-oxo-5_a-steroid_4-DH_C"/>
</dbReference>
<dbReference type="Pfam" id="PF02544">
    <property type="entry name" value="Steroid_dh"/>
    <property type="match status" value="1"/>
</dbReference>
<evidence type="ECO:0000259" key="13">
    <source>
        <dbReference type="Pfam" id="PF21696"/>
    </source>
</evidence>
<dbReference type="Gene3D" id="3.10.20.90">
    <property type="entry name" value="Phosphatidylinositol 3-kinase Catalytic Subunit, Chain A, domain 1"/>
    <property type="match status" value="1"/>
</dbReference>
<evidence type="ECO:0000256" key="2">
    <source>
        <dbReference type="ARBA" id="ARBA00004240"/>
    </source>
</evidence>
<evidence type="ECO:0008006" key="16">
    <source>
        <dbReference type="Google" id="ProtNLM"/>
    </source>
</evidence>
<feature type="transmembrane region" description="Helical" evidence="11">
    <location>
        <begin position="162"/>
        <end position="182"/>
    </location>
</feature>
<evidence type="ECO:0000256" key="3">
    <source>
        <dbReference type="ARBA" id="ARBA00007742"/>
    </source>
</evidence>
<keyword evidence="4" id="KW-0444">Lipid biosynthesis</keyword>
<dbReference type="InterPro" id="IPR049127">
    <property type="entry name" value="TECR-like_N"/>
</dbReference>